<feature type="compositionally biased region" description="Basic and acidic residues" evidence="1">
    <location>
        <begin position="197"/>
        <end position="206"/>
    </location>
</feature>
<evidence type="ECO:0000313" key="3">
    <source>
        <dbReference type="Proteomes" id="UP001176941"/>
    </source>
</evidence>
<dbReference type="Proteomes" id="UP001176941">
    <property type="component" value="Unassembled WGS sequence"/>
</dbReference>
<feature type="region of interest" description="Disordered" evidence="1">
    <location>
        <begin position="183"/>
        <end position="206"/>
    </location>
</feature>
<accession>A0ABN8XKZ5</accession>
<comment type="caution">
    <text evidence="2">The sequence shown here is derived from an EMBL/GenBank/DDBJ whole genome shotgun (WGS) entry which is preliminary data.</text>
</comment>
<feature type="region of interest" description="Disordered" evidence="1">
    <location>
        <begin position="24"/>
        <end position="78"/>
    </location>
</feature>
<evidence type="ECO:0000256" key="1">
    <source>
        <dbReference type="SAM" id="MobiDB-lite"/>
    </source>
</evidence>
<reference evidence="2" key="1">
    <citation type="submission" date="2023-04" db="EMBL/GenBank/DDBJ databases">
        <authorList>
            <consortium name="ELIXIR-Norway"/>
        </authorList>
    </citation>
    <scope>NUCLEOTIDE SEQUENCE [LARGE SCALE GENOMIC DNA]</scope>
</reference>
<name>A0ABN8XKZ5_RANTA</name>
<organism evidence="2 3">
    <name type="scientific">Rangifer tarandus platyrhynchus</name>
    <name type="common">Svalbard reindeer</name>
    <dbReference type="NCBI Taxonomy" id="3082113"/>
    <lineage>
        <taxon>Eukaryota</taxon>
        <taxon>Metazoa</taxon>
        <taxon>Chordata</taxon>
        <taxon>Craniata</taxon>
        <taxon>Vertebrata</taxon>
        <taxon>Euteleostomi</taxon>
        <taxon>Mammalia</taxon>
        <taxon>Eutheria</taxon>
        <taxon>Laurasiatheria</taxon>
        <taxon>Artiodactyla</taxon>
        <taxon>Ruminantia</taxon>
        <taxon>Pecora</taxon>
        <taxon>Cervidae</taxon>
        <taxon>Odocoileinae</taxon>
        <taxon>Rangifer</taxon>
    </lineage>
</organism>
<sequence>MPGDPLPAQALGASVSFTLFPGAQDWGGRGHPNLSAAGDEPGVPPAALMGSGGQSCISPAEGGEEAPGGDLPGEHAGAAAPGLLRTAALSAPGLRSSPPSDLGGACARDLRPGRRAQGTLHLSVWIITTSCLYYFGHIQQEIPGVLLVILKHQPTLESADGEGLQEQQDMDLSPGSTFSTSALAAAEAVKSPRRPGPGRDPRACVL</sequence>
<evidence type="ECO:0000313" key="2">
    <source>
        <dbReference type="EMBL" id="CAI9150002.1"/>
    </source>
</evidence>
<proteinExistence type="predicted"/>
<dbReference type="EMBL" id="CATKSN020000618">
    <property type="protein sequence ID" value="CAI9150002.1"/>
    <property type="molecule type" value="Genomic_DNA"/>
</dbReference>
<protein>
    <submittedName>
        <fullName evidence="2">Uncharacterized protein</fullName>
    </submittedName>
</protein>
<keyword evidence="3" id="KW-1185">Reference proteome</keyword>
<gene>
    <name evidence="2" type="ORF">MRATA1EN1_LOCUS31620</name>
</gene>